<protein>
    <submittedName>
        <fullName evidence="1">Uncharacterized protein</fullName>
    </submittedName>
</protein>
<name>A0AAU7BPE9_9FLAO</name>
<organism evidence="1">
    <name type="scientific">Pontimicrobium sp. SW4</name>
    <dbReference type="NCBI Taxonomy" id="3153519"/>
    <lineage>
        <taxon>Bacteria</taxon>
        <taxon>Pseudomonadati</taxon>
        <taxon>Bacteroidota</taxon>
        <taxon>Flavobacteriia</taxon>
        <taxon>Flavobacteriales</taxon>
        <taxon>Flavobacteriaceae</taxon>
        <taxon>Pontimicrobium</taxon>
    </lineage>
</organism>
<sequence length="189" mass="22167">MSIMRFFGNKNLLFSFFFCHVFVVNSQEITKEHFKQILANSYIIINYLEKKDIDNAELYLKLSPSDAKKLKISLSNGFNIESARPLPYFLLTDTPNKFNMVITGFDILDKVDNEEYPRGDYYFVIRSEVVIDVENQVINFIKSDVITSDDEINKWWLSRYKTYVDKTLLVRDKYGFVPPPPPLPPKNLK</sequence>
<accession>A0AAU7BPE9</accession>
<dbReference type="AlphaFoldDB" id="A0AAU7BPE9"/>
<proteinExistence type="predicted"/>
<dbReference type="RefSeq" id="WP_347921916.1">
    <property type="nucleotide sequence ID" value="NZ_CP157199.1"/>
</dbReference>
<gene>
    <name evidence="1" type="ORF">ABGB03_08660</name>
</gene>
<reference evidence="1" key="1">
    <citation type="submission" date="2024-05" db="EMBL/GenBank/DDBJ databases">
        <title>Pontimicrobium maritimus sp. nov., isolated form sea water.</title>
        <authorList>
            <person name="Muhammad N."/>
            <person name="Vuong T.Q."/>
            <person name="Han H.L."/>
            <person name="Kim S.-G."/>
        </authorList>
    </citation>
    <scope>NUCLEOTIDE SEQUENCE</scope>
    <source>
        <strain evidence="1">SW4</strain>
    </source>
</reference>
<evidence type="ECO:0000313" key="1">
    <source>
        <dbReference type="EMBL" id="XBG59932.1"/>
    </source>
</evidence>
<dbReference type="EMBL" id="CP157199">
    <property type="protein sequence ID" value="XBG59932.1"/>
    <property type="molecule type" value="Genomic_DNA"/>
</dbReference>